<protein>
    <recommendedName>
        <fullName evidence="3">Superoxide dismutase copper/zinc binding domain-containing protein</fullName>
    </recommendedName>
</protein>
<feature type="domain" description="Superoxide dismutase copper/zinc binding" evidence="3">
    <location>
        <begin position="82"/>
        <end position="183"/>
    </location>
</feature>
<evidence type="ECO:0000313" key="5">
    <source>
        <dbReference type="Proteomes" id="UP001164746"/>
    </source>
</evidence>
<dbReference type="Pfam" id="PF00080">
    <property type="entry name" value="Sod_Cu"/>
    <property type="match status" value="1"/>
</dbReference>
<gene>
    <name evidence="4" type="ORF">MAR_012098</name>
</gene>
<evidence type="ECO:0000313" key="4">
    <source>
        <dbReference type="EMBL" id="WAR26394.1"/>
    </source>
</evidence>
<reference evidence="4" key="1">
    <citation type="submission" date="2022-11" db="EMBL/GenBank/DDBJ databases">
        <title>Centuries of genome instability and evolution in soft-shell clam transmissible cancer (bioRxiv).</title>
        <authorList>
            <person name="Hart S.F.M."/>
            <person name="Yonemitsu M.A."/>
            <person name="Giersch R.M."/>
            <person name="Beal B.F."/>
            <person name="Arriagada G."/>
            <person name="Davis B.W."/>
            <person name="Ostrander E.A."/>
            <person name="Goff S.P."/>
            <person name="Metzger M.J."/>
        </authorList>
    </citation>
    <scope>NUCLEOTIDE SEQUENCE</scope>
    <source>
        <strain evidence="4">MELC-2E11</strain>
        <tissue evidence="4">Siphon/mantle</tissue>
    </source>
</reference>
<feature type="compositionally biased region" description="Basic and acidic residues" evidence="1">
    <location>
        <begin position="231"/>
        <end position="241"/>
    </location>
</feature>
<feature type="signal peptide" evidence="2">
    <location>
        <begin position="1"/>
        <end position="21"/>
    </location>
</feature>
<dbReference type="EMBL" id="CP111025">
    <property type="protein sequence ID" value="WAR26394.1"/>
    <property type="molecule type" value="Genomic_DNA"/>
</dbReference>
<proteinExistence type="predicted"/>
<accession>A0ABY7FZ10</accession>
<organism evidence="4 5">
    <name type="scientific">Mya arenaria</name>
    <name type="common">Soft-shell clam</name>
    <dbReference type="NCBI Taxonomy" id="6604"/>
    <lineage>
        <taxon>Eukaryota</taxon>
        <taxon>Metazoa</taxon>
        <taxon>Spiralia</taxon>
        <taxon>Lophotrochozoa</taxon>
        <taxon>Mollusca</taxon>
        <taxon>Bivalvia</taxon>
        <taxon>Autobranchia</taxon>
        <taxon>Heteroconchia</taxon>
        <taxon>Euheterodonta</taxon>
        <taxon>Imparidentia</taxon>
        <taxon>Neoheterodontei</taxon>
        <taxon>Myida</taxon>
        <taxon>Myoidea</taxon>
        <taxon>Myidae</taxon>
        <taxon>Mya</taxon>
    </lineage>
</organism>
<evidence type="ECO:0000256" key="1">
    <source>
        <dbReference type="SAM" id="MobiDB-lite"/>
    </source>
</evidence>
<dbReference type="PANTHER" id="PTHR10003">
    <property type="entry name" value="SUPEROXIDE DISMUTASE CU-ZN -RELATED"/>
    <property type="match status" value="1"/>
</dbReference>
<keyword evidence="5" id="KW-1185">Reference proteome</keyword>
<keyword evidence="2" id="KW-0732">Signal</keyword>
<dbReference type="InterPro" id="IPR024134">
    <property type="entry name" value="SOD_Cu/Zn_/chaperone"/>
</dbReference>
<dbReference type="InterPro" id="IPR036423">
    <property type="entry name" value="SOD-like_Cu/Zn_dom_sf"/>
</dbReference>
<name>A0ABY7FZ10_MYAAR</name>
<sequence length="259" mass="28632">MHVLWLHAVVIAACFVSTINGRPTDTKYINQFDLFGLWGAAPPPPPKVTRAVIKQEKDEETLHGECHLVPHVRNSRQISDVFGTIQLIQKVKSGEAGPLRVSVRIDGMPTVGMWGKFYKLEVHKYGDVTRGCRAVGPIHSTQATSGHLGDFISNMYGEVNMDINDAASTLYGNGSIFGRSIVMTGMFTQDPLGCCVVVRDRPSHEFARGPEIPTLKQEVISIPRPNVSSTVRDRPNHEFARGPEIPTLKQEPFPIPLKK</sequence>
<dbReference type="Gene3D" id="2.60.40.200">
    <property type="entry name" value="Superoxide dismutase, copper/zinc binding domain"/>
    <property type="match status" value="1"/>
</dbReference>
<dbReference type="SUPFAM" id="SSF49329">
    <property type="entry name" value="Cu,Zn superoxide dismutase-like"/>
    <property type="match status" value="1"/>
</dbReference>
<evidence type="ECO:0000256" key="2">
    <source>
        <dbReference type="SAM" id="SignalP"/>
    </source>
</evidence>
<dbReference type="InterPro" id="IPR001424">
    <property type="entry name" value="SOD_Cu_Zn_dom"/>
</dbReference>
<dbReference type="Proteomes" id="UP001164746">
    <property type="component" value="Chromosome 14"/>
</dbReference>
<feature type="chain" id="PRO_5047391120" description="Superoxide dismutase copper/zinc binding domain-containing protein" evidence="2">
    <location>
        <begin position="22"/>
        <end position="259"/>
    </location>
</feature>
<evidence type="ECO:0000259" key="3">
    <source>
        <dbReference type="Pfam" id="PF00080"/>
    </source>
</evidence>
<feature type="region of interest" description="Disordered" evidence="1">
    <location>
        <begin position="226"/>
        <end position="259"/>
    </location>
</feature>